<organism evidence="1 2">
    <name type="scientific">Steinernema carpocapsae</name>
    <name type="common">Entomopathogenic nematode</name>
    <dbReference type="NCBI Taxonomy" id="34508"/>
    <lineage>
        <taxon>Eukaryota</taxon>
        <taxon>Metazoa</taxon>
        <taxon>Ecdysozoa</taxon>
        <taxon>Nematoda</taxon>
        <taxon>Chromadorea</taxon>
        <taxon>Rhabditida</taxon>
        <taxon>Tylenchina</taxon>
        <taxon>Panagrolaimomorpha</taxon>
        <taxon>Strongyloidoidea</taxon>
        <taxon>Steinernematidae</taxon>
        <taxon>Steinernema</taxon>
    </lineage>
</organism>
<sequence length="160" mass="17904">MTGSVMHPSLANHAFCHGLFTRKGIKATPDTCVSAPTASPGRVSVIACARLERSLVIKVFTRSRVLRVPTSQIGSRHIKRRLYRNCGRNSYSKPISHECKGCFLSFLVVSESSVFQGSRIREPLLENVLNSQSQFVHRESHSLCFEFTIMAKLQPRLMAL</sequence>
<evidence type="ECO:0000313" key="2">
    <source>
        <dbReference type="Proteomes" id="UP000298663"/>
    </source>
</evidence>
<reference evidence="1 2" key="2">
    <citation type="journal article" date="2019" name="G3 (Bethesda)">
        <title>Hybrid Assembly of the Genome of the Entomopathogenic Nematode Steinernema carpocapsae Identifies the X-Chromosome.</title>
        <authorList>
            <person name="Serra L."/>
            <person name="Macchietto M."/>
            <person name="Macias-Munoz A."/>
            <person name="McGill C.J."/>
            <person name="Rodriguez I.M."/>
            <person name="Rodriguez B."/>
            <person name="Murad R."/>
            <person name="Mortazavi A."/>
        </authorList>
    </citation>
    <scope>NUCLEOTIDE SEQUENCE [LARGE SCALE GENOMIC DNA]</scope>
    <source>
        <strain evidence="1 2">ALL</strain>
    </source>
</reference>
<protein>
    <submittedName>
        <fullName evidence="1">Uncharacterized protein</fullName>
    </submittedName>
</protein>
<dbReference type="AlphaFoldDB" id="A0A4U5M7U5"/>
<name>A0A4U5M7U5_STECR</name>
<dbReference type="EMBL" id="AZBU02000009">
    <property type="protein sequence ID" value="TKR65007.1"/>
    <property type="molecule type" value="Genomic_DNA"/>
</dbReference>
<reference evidence="1 2" key="1">
    <citation type="journal article" date="2015" name="Genome Biol.">
        <title>Comparative genomics of Steinernema reveals deeply conserved gene regulatory networks.</title>
        <authorList>
            <person name="Dillman A.R."/>
            <person name="Macchietto M."/>
            <person name="Porter C.F."/>
            <person name="Rogers A."/>
            <person name="Williams B."/>
            <person name="Antoshechkin I."/>
            <person name="Lee M.M."/>
            <person name="Goodwin Z."/>
            <person name="Lu X."/>
            <person name="Lewis E.E."/>
            <person name="Goodrich-Blair H."/>
            <person name="Stock S.P."/>
            <person name="Adams B.J."/>
            <person name="Sternberg P.W."/>
            <person name="Mortazavi A."/>
        </authorList>
    </citation>
    <scope>NUCLEOTIDE SEQUENCE [LARGE SCALE GENOMIC DNA]</scope>
    <source>
        <strain evidence="1 2">ALL</strain>
    </source>
</reference>
<proteinExistence type="predicted"/>
<keyword evidence="2" id="KW-1185">Reference proteome</keyword>
<gene>
    <name evidence="1" type="ORF">L596_025471</name>
</gene>
<accession>A0A4U5M7U5</accession>
<comment type="caution">
    <text evidence="1">The sequence shown here is derived from an EMBL/GenBank/DDBJ whole genome shotgun (WGS) entry which is preliminary data.</text>
</comment>
<evidence type="ECO:0000313" key="1">
    <source>
        <dbReference type="EMBL" id="TKR65007.1"/>
    </source>
</evidence>
<dbReference type="Proteomes" id="UP000298663">
    <property type="component" value="Unassembled WGS sequence"/>
</dbReference>